<keyword evidence="2" id="KW-1185">Reference proteome</keyword>
<proteinExistence type="predicted"/>
<accession>A0ACB9VVN7</accession>
<name>A0ACB9VVN7_CHAAC</name>
<reference evidence="1" key="1">
    <citation type="submission" date="2022-05" db="EMBL/GenBank/DDBJ databases">
        <title>Chromosome-level genome of Chaenocephalus aceratus.</title>
        <authorList>
            <person name="Park H."/>
        </authorList>
    </citation>
    <scope>NUCLEOTIDE SEQUENCE</scope>
    <source>
        <strain evidence="1">KU_202001</strain>
    </source>
</reference>
<dbReference type="EMBL" id="CM043799">
    <property type="protein sequence ID" value="KAI4803922.1"/>
    <property type="molecule type" value="Genomic_DNA"/>
</dbReference>
<evidence type="ECO:0000313" key="2">
    <source>
        <dbReference type="Proteomes" id="UP001057452"/>
    </source>
</evidence>
<sequence>MSGNGGRKWKRRGEKLQVALEQAEKGRKHLEKESWRSRTLLEGKETELEEKARRLATVEKEGATLKKDMERLREVSVKAKELEKENKELQKQTTIHKRTLATLREDLVSEKLSVQQQSVDLERLNGELEKMGLNQEKLLQQEHTLEDRYRLLESRLEETVQQTMKIKEEKIFFSRKETGREQEAQRWPIHCKTDALQPQNSSLLTESSLLRGQLKQLENQNTSLNNQMMGLQRHTSTLQEQNSALHKETAKLQVENSTISSQSASLMAQNAVLQGQVTALESEVESWQRQREEAWRGRESVLSDHERLLKRSREAGSGVRAADQSARRSEGQTEGARERAAHTAQQQKEKWDEQEGHGRKEKEELNQELQKTRLLQQENLQLKSEVDRLAESQSQQSVQCEGLQHRVNDVKGLLSSSQQEVSRWMAQHDSLMEQHQGLDLTMTKLDNHCEGNLEEENHHLLSQINLLSQQNHTLLERSMESKELYHQEQKLYIDKLNALRRQKEKLEEKIMDQYKFYDPTPKKRSQWSGAKALAKLIKPRKESSRERGGDRDKERSGNYTQASSHAHSNHNNHTASLGPQSPAITPISGGLTDRGRGGYRSSTPGGSSESVNGENGHGQGPAHKALSSTPSHQSPSLGLPNNSNPRLGGPARRPRGLLFDEDSRHNTSDSIFSPHGNTGGLPGSADFSHNTSSSNSPVNCRDPSDRQTRSASLSSDDVTGLSQSQLALSRSSTLPYDHVPQRAQPQRGVGVRSKTCTSSPVKDMLTLEEFLHESNLKSPPMVSTGSKEDLMTDYFTRSPAPSGPPGKDQAPTSYVTPTVQASNQRPGQSVKPLPRPPVGQSPASGQTVIQRSGQSLSRAFSLASADLLRSNGPDSFHGNDGQSDGVVRRPGAGANGRERPLSARLAGPTNQPADGSFLNLPIHHSTSLNLQTERHAERERERGRTPVSRNGPTPSSTYHKVAEVAMVTPVRAVSATRPEEPSVKGEELMSGDSSHVEKESEKAGCGSVERPKSTPSSPDPNNDPQTVWYEYGCV</sequence>
<comment type="caution">
    <text evidence="1">The sequence shown here is derived from an EMBL/GenBank/DDBJ whole genome shotgun (WGS) entry which is preliminary data.</text>
</comment>
<gene>
    <name evidence="1" type="ORF">KUCAC02_025567</name>
</gene>
<protein>
    <submittedName>
        <fullName evidence="1">Uncharacterized protein</fullName>
    </submittedName>
</protein>
<dbReference type="Proteomes" id="UP001057452">
    <property type="component" value="Chromosome 15"/>
</dbReference>
<evidence type="ECO:0000313" key="1">
    <source>
        <dbReference type="EMBL" id="KAI4803922.1"/>
    </source>
</evidence>
<organism evidence="1 2">
    <name type="scientific">Chaenocephalus aceratus</name>
    <name type="common">Blackfin icefish</name>
    <name type="synonym">Chaenichthys aceratus</name>
    <dbReference type="NCBI Taxonomy" id="36190"/>
    <lineage>
        <taxon>Eukaryota</taxon>
        <taxon>Metazoa</taxon>
        <taxon>Chordata</taxon>
        <taxon>Craniata</taxon>
        <taxon>Vertebrata</taxon>
        <taxon>Euteleostomi</taxon>
        <taxon>Actinopterygii</taxon>
        <taxon>Neopterygii</taxon>
        <taxon>Teleostei</taxon>
        <taxon>Neoteleostei</taxon>
        <taxon>Acanthomorphata</taxon>
        <taxon>Eupercaria</taxon>
        <taxon>Perciformes</taxon>
        <taxon>Notothenioidei</taxon>
        <taxon>Channichthyidae</taxon>
        <taxon>Chaenocephalus</taxon>
    </lineage>
</organism>